<protein>
    <submittedName>
        <fullName evidence="9">Epidermal growth factor receptor kinase substrate 8-like protein 3</fullName>
    </submittedName>
</protein>
<dbReference type="Proteomes" id="UP000261540">
    <property type="component" value="Unplaced"/>
</dbReference>
<feature type="compositionally biased region" description="Polar residues" evidence="7">
    <location>
        <begin position="436"/>
        <end position="470"/>
    </location>
</feature>
<dbReference type="GO" id="GO:1900029">
    <property type="term" value="P:positive regulation of ruffle assembly"/>
    <property type="evidence" value="ECO:0007669"/>
    <property type="project" value="TreeGrafter"/>
</dbReference>
<dbReference type="OrthoDB" id="4680325at2759"/>
<dbReference type="InterPro" id="IPR035462">
    <property type="entry name" value="Eps8_SH3"/>
</dbReference>
<dbReference type="GO" id="GO:0007266">
    <property type="term" value="P:Rho protein signal transduction"/>
    <property type="evidence" value="ECO:0007669"/>
    <property type="project" value="TreeGrafter"/>
</dbReference>
<dbReference type="GO" id="GO:0031982">
    <property type="term" value="C:vesicle"/>
    <property type="evidence" value="ECO:0007669"/>
    <property type="project" value="TreeGrafter"/>
</dbReference>
<dbReference type="InterPro" id="IPR001452">
    <property type="entry name" value="SH3_domain"/>
</dbReference>
<dbReference type="Gene3D" id="2.30.30.40">
    <property type="entry name" value="SH3 Domains"/>
    <property type="match status" value="1"/>
</dbReference>
<dbReference type="GeneTree" id="ENSGT00940000158169"/>
<dbReference type="PANTHER" id="PTHR12287">
    <property type="entry name" value="EPIDERMAL GROWTH FACTOR RECEPTOR KINASE SUBSTRATE EPS8-RELATED PROTEIN"/>
    <property type="match status" value="1"/>
</dbReference>
<feature type="compositionally biased region" description="Basic and acidic residues" evidence="7">
    <location>
        <begin position="256"/>
        <end position="268"/>
    </location>
</feature>
<keyword evidence="5" id="KW-0597">Phosphoprotein</keyword>
<organism evidence="9 10">
    <name type="scientific">Paramormyrops kingsleyae</name>
    <dbReference type="NCBI Taxonomy" id="1676925"/>
    <lineage>
        <taxon>Eukaryota</taxon>
        <taxon>Metazoa</taxon>
        <taxon>Chordata</taxon>
        <taxon>Craniata</taxon>
        <taxon>Vertebrata</taxon>
        <taxon>Euteleostomi</taxon>
        <taxon>Actinopterygii</taxon>
        <taxon>Neopterygii</taxon>
        <taxon>Teleostei</taxon>
        <taxon>Osteoglossocephala</taxon>
        <taxon>Osteoglossomorpha</taxon>
        <taxon>Osteoglossiformes</taxon>
        <taxon>Mormyridae</taxon>
        <taxon>Paramormyrops</taxon>
    </lineage>
</organism>
<evidence type="ECO:0000256" key="2">
    <source>
        <dbReference type="ARBA" id="ARBA00006197"/>
    </source>
</evidence>
<evidence type="ECO:0000259" key="8">
    <source>
        <dbReference type="PROSITE" id="PS50002"/>
    </source>
</evidence>
<feature type="region of interest" description="Disordered" evidence="7">
    <location>
        <begin position="18"/>
        <end position="40"/>
    </location>
</feature>
<feature type="compositionally biased region" description="Polar residues" evidence="7">
    <location>
        <begin position="219"/>
        <end position="231"/>
    </location>
</feature>
<dbReference type="InterPro" id="IPR055093">
    <property type="entry name" value="EPS8_2nd"/>
</dbReference>
<comment type="subcellular location">
    <subcellularLocation>
        <location evidence="1">Cytoplasm</location>
    </subcellularLocation>
</comment>
<dbReference type="CDD" id="cd01210">
    <property type="entry name" value="PTB_EPS8"/>
    <property type="match status" value="1"/>
</dbReference>
<reference evidence="9" key="1">
    <citation type="submission" date="2025-08" db="UniProtKB">
        <authorList>
            <consortium name="Ensembl"/>
        </authorList>
    </citation>
    <scope>IDENTIFICATION</scope>
</reference>
<dbReference type="KEGG" id="pki:111834393"/>
<dbReference type="Pfam" id="PF18016">
    <property type="entry name" value="SAM_3"/>
    <property type="match status" value="1"/>
</dbReference>
<comment type="similarity">
    <text evidence="2">Belongs to the EPS8 family.</text>
</comment>
<dbReference type="CTD" id="393332"/>
<dbReference type="GO" id="GO:0005737">
    <property type="term" value="C:cytoplasm"/>
    <property type="evidence" value="ECO:0007669"/>
    <property type="project" value="UniProtKB-SubCell"/>
</dbReference>
<dbReference type="PROSITE" id="PS50002">
    <property type="entry name" value="SH3"/>
    <property type="match status" value="1"/>
</dbReference>
<reference evidence="9" key="2">
    <citation type="submission" date="2025-09" db="UniProtKB">
        <authorList>
            <consortium name="Ensembl"/>
        </authorList>
    </citation>
    <scope>IDENTIFICATION</scope>
</reference>
<dbReference type="InterPro" id="IPR039801">
    <property type="entry name" value="EPS8-like"/>
</dbReference>
<dbReference type="SUPFAM" id="SSF50044">
    <property type="entry name" value="SH3-domain"/>
    <property type="match status" value="1"/>
</dbReference>
<dbReference type="Gene3D" id="1.10.150.50">
    <property type="entry name" value="Transcription Factor, Ets-1"/>
    <property type="match status" value="1"/>
</dbReference>
<keyword evidence="10" id="KW-1185">Reference proteome</keyword>
<evidence type="ECO:0000313" key="10">
    <source>
        <dbReference type="Proteomes" id="UP000261540"/>
    </source>
</evidence>
<dbReference type="PANTHER" id="PTHR12287:SF22">
    <property type="entry name" value="EPIDERMAL GROWTH FACTOR RECEPTOR KINASE SUBSTRATE 8-LIKE PROTEIN 3"/>
    <property type="match status" value="1"/>
</dbReference>
<dbReference type="Pfam" id="PF22975">
    <property type="entry name" value="EPS8_2nd"/>
    <property type="match status" value="1"/>
</dbReference>
<evidence type="ECO:0000256" key="4">
    <source>
        <dbReference type="ARBA" id="ARBA00022490"/>
    </source>
</evidence>
<dbReference type="SMART" id="SM00326">
    <property type="entry name" value="SH3"/>
    <property type="match status" value="1"/>
</dbReference>
<feature type="region of interest" description="Disordered" evidence="7">
    <location>
        <begin position="432"/>
        <end position="470"/>
    </location>
</feature>
<dbReference type="InterPro" id="IPR013625">
    <property type="entry name" value="PTB"/>
</dbReference>
<accession>A0A3B3T307</accession>
<dbReference type="InterPro" id="IPR041418">
    <property type="entry name" value="SAM_3"/>
</dbReference>
<dbReference type="Ensembl" id="ENSPKIT00000017802.1">
    <property type="protein sequence ID" value="ENSPKIP00000036848.1"/>
    <property type="gene ID" value="ENSPKIG00000015267.1"/>
</dbReference>
<evidence type="ECO:0000256" key="1">
    <source>
        <dbReference type="ARBA" id="ARBA00004496"/>
    </source>
</evidence>
<feature type="region of interest" description="Disordered" evidence="7">
    <location>
        <begin position="217"/>
        <end position="278"/>
    </location>
</feature>
<keyword evidence="4" id="KW-0963">Cytoplasm</keyword>
<sequence length="632" mass="71699">MFVNDSWSSPATGILRGSLHSYNANPEGQSSQPSSVSRPSGRAIYMQRKEYAESVCKQPNNFQYRVEHLLTADLDGKELRGMDDCVTKLQGLEAQGRVWEQDMMLEVQGAHLLLSDIETKEELEALPLASVSQVRAVMDSCGYNSLLLLAVQERGRPARVFMFQCEEMGAENIRENLERVVQHRKEEATENLRRNQYSIRSDLENIIGQENRGRFQNVGLPQQQPDRNITSPDHPLPHWNHPDDQYNSFRSAPAFVRDEPESRRRPEEPPPLTQPNVKRDVEIFNHIIDELEHFMAKLSAAPTPKNKKKKKDKNQKAMPPPNEFVLCLQKFKYGFNLMGKVNGQISNPSAEDFVHILFSSLSFVVSHCPPDLPPSVISPLPTEAALRFMTQVVTPEENKLWQSLGDAWNTPRSRWPNGDMIPPYKPVFLDGWEPSVPTQPAPSNEPISRSNSQRYQNERPSQFLAVQSSGPWDIPPSQALGPYMRVTYDFMGRNPQELSVMKGDLVQVLDQSKQWWKVRNNQNKEGYVPPNLLEPLEQDRFAEQPQGLRSAPPLNMMSQPEDVRAWLEFKGFSKITVRSLGVLGGAQVLSLTRDELKSVCPEEGGRVFFHLQGVKSALALASESRLDPYSRP</sequence>
<feature type="region of interest" description="Disordered" evidence="7">
    <location>
        <begin position="299"/>
        <end position="320"/>
    </location>
</feature>
<name>A0A3B3T307_9TELE</name>
<dbReference type="CDD" id="cd09540">
    <property type="entry name" value="SAM_EPS8-like"/>
    <property type="match status" value="1"/>
</dbReference>
<dbReference type="InterPro" id="IPR013761">
    <property type="entry name" value="SAM/pointed_sf"/>
</dbReference>
<proteinExistence type="inferred from homology"/>
<dbReference type="GO" id="GO:0035023">
    <property type="term" value="P:regulation of Rho protein signal transduction"/>
    <property type="evidence" value="ECO:0007669"/>
    <property type="project" value="TreeGrafter"/>
</dbReference>
<feature type="domain" description="SH3" evidence="8">
    <location>
        <begin position="479"/>
        <end position="538"/>
    </location>
</feature>
<evidence type="ECO:0000256" key="6">
    <source>
        <dbReference type="PROSITE-ProRule" id="PRU00192"/>
    </source>
</evidence>
<evidence type="ECO:0000256" key="7">
    <source>
        <dbReference type="SAM" id="MobiDB-lite"/>
    </source>
</evidence>
<dbReference type="InterPro" id="IPR033928">
    <property type="entry name" value="EPS8_PTB"/>
</dbReference>
<dbReference type="CDD" id="cd11764">
    <property type="entry name" value="SH3_Eps8"/>
    <property type="match status" value="1"/>
</dbReference>
<dbReference type="Pfam" id="PF08416">
    <property type="entry name" value="PTB"/>
    <property type="match status" value="1"/>
</dbReference>
<dbReference type="InterPro" id="IPR011993">
    <property type="entry name" value="PH-like_dom_sf"/>
</dbReference>
<dbReference type="Pfam" id="PF00018">
    <property type="entry name" value="SH3_1"/>
    <property type="match status" value="1"/>
</dbReference>
<dbReference type="InterPro" id="IPR036028">
    <property type="entry name" value="SH3-like_dom_sf"/>
</dbReference>
<evidence type="ECO:0000256" key="3">
    <source>
        <dbReference type="ARBA" id="ARBA00022443"/>
    </source>
</evidence>
<dbReference type="Gene3D" id="2.30.29.30">
    <property type="entry name" value="Pleckstrin-homology domain (PH domain)/Phosphotyrosine-binding domain (PTB)"/>
    <property type="match status" value="1"/>
</dbReference>
<evidence type="ECO:0000313" key="9">
    <source>
        <dbReference type="Ensembl" id="ENSPKIP00000036848.1"/>
    </source>
</evidence>
<keyword evidence="3 6" id="KW-0728">SH3 domain</keyword>
<feature type="compositionally biased region" description="Low complexity" evidence="7">
    <location>
        <begin position="28"/>
        <end position="40"/>
    </location>
</feature>
<evidence type="ECO:0000256" key="5">
    <source>
        <dbReference type="ARBA" id="ARBA00022553"/>
    </source>
</evidence>
<dbReference type="STRING" id="1676925.ENSPKIP00000036848"/>
<dbReference type="GO" id="GO:0003779">
    <property type="term" value="F:actin binding"/>
    <property type="evidence" value="ECO:0007669"/>
    <property type="project" value="TreeGrafter"/>
</dbReference>
<dbReference type="AlphaFoldDB" id="A0A3B3T307"/>
<dbReference type="SUPFAM" id="SSF50729">
    <property type="entry name" value="PH domain-like"/>
    <property type="match status" value="1"/>
</dbReference>
<dbReference type="GO" id="GO:0032587">
    <property type="term" value="C:ruffle membrane"/>
    <property type="evidence" value="ECO:0007669"/>
    <property type="project" value="TreeGrafter"/>
</dbReference>